<evidence type="ECO:0000256" key="1">
    <source>
        <dbReference type="SAM" id="MobiDB-lite"/>
    </source>
</evidence>
<feature type="region of interest" description="Disordered" evidence="1">
    <location>
        <begin position="19"/>
        <end position="53"/>
    </location>
</feature>
<dbReference type="EMBL" id="KL198064">
    <property type="protein sequence ID" value="KDQ10759.1"/>
    <property type="molecule type" value="Genomic_DNA"/>
</dbReference>
<dbReference type="Proteomes" id="UP000027195">
    <property type="component" value="Unassembled WGS sequence"/>
</dbReference>
<organism evidence="2 3">
    <name type="scientific">Botryobasidium botryosum (strain FD-172 SS1)</name>
    <dbReference type="NCBI Taxonomy" id="930990"/>
    <lineage>
        <taxon>Eukaryota</taxon>
        <taxon>Fungi</taxon>
        <taxon>Dikarya</taxon>
        <taxon>Basidiomycota</taxon>
        <taxon>Agaricomycotina</taxon>
        <taxon>Agaricomycetes</taxon>
        <taxon>Cantharellales</taxon>
        <taxon>Botryobasidiaceae</taxon>
        <taxon>Botryobasidium</taxon>
    </lineage>
</organism>
<proteinExistence type="predicted"/>
<gene>
    <name evidence="2" type="ORF">BOTBODRAFT_57822</name>
</gene>
<protein>
    <submittedName>
        <fullName evidence="2">Uncharacterized protein</fullName>
    </submittedName>
</protein>
<evidence type="ECO:0000313" key="3">
    <source>
        <dbReference type="Proteomes" id="UP000027195"/>
    </source>
</evidence>
<reference evidence="3" key="1">
    <citation type="journal article" date="2014" name="Proc. Natl. Acad. Sci. U.S.A.">
        <title>Extensive sampling of basidiomycete genomes demonstrates inadequacy of the white-rot/brown-rot paradigm for wood decay fungi.</title>
        <authorList>
            <person name="Riley R."/>
            <person name="Salamov A.A."/>
            <person name="Brown D.W."/>
            <person name="Nagy L.G."/>
            <person name="Floudas D."/>
            <person name="Held B.W."/>
            <person name="Levasseur A."/>
            <person name="Lombard V."/>
            <person name="Morin E."/>
            <person name="Otillar R."/>
            <person name="Lindquist E.A."/>
            <person name="Sun H."/>
            <person name="LaButti K.M."/>
            <person name="Schmutz J."/>
            <person name="Jabbour D."/>
            <person name="Luo H."/>
            <person name="Baker S.E."/>
            <person name="Pisabarro A.G."/>
            <person name="Walton J.D."/>
            <person name="Blanchette R.A."/>
            <person name="Henrissat B."/>
            <person name="Martin F."/>
            <person name="Cullen D."/>
            <person name="Hibbett D.S."/>
            <person name="Grigoriev I.V."/>
        </authorList>
    </citation>
    <scope>NUCLEOTIDE SEQUENCE [LARGE SCALE GENOMIC DNA]</scope>
    <source>
        <strain evidence="3">FD-172 SS1</strain>
    </source>
</reference>
<accession>A0A067M5C4</accession>
<dbReference type="OrthoDB" id="2123952at2759"/>
<evidence type="ECO:0000313" key="2">
    <source>
        <dbReference type="EMBL" id="KDQ10759.1"/>
    </source>
</evidence>
<dbReference type="InParanoid" id="A0A067M5C4"/>
<name>A0A067M5C4_BOTB1</name>
<dbReference type="HOGENOM" id="CLU_1740215_0_0_1"/>
<feature type="compositionally biased region" description="Low complexity" evidence="1">
    <location>
        <begin position="24"/>
        <end position="45"/>
    </location>
</feature>
<keyword evidence="3" id="KW-1185">Reference proteome</keyword>
<sequence length="150" mass="16057">MNVRTTIRTASTNKILIDERSGRPAPASAADSSSSSSSLSSPSPSTHDLIPMSSPDEMMIMSKSFQGDVGTLIKRTAASESFSAFYCPTLRTPYELGIFDDMRAAHPALEISGLNSVGLIGRPCHDTLIRSIAHLGVKCLAGIVEVECRW</sequence>
<dbReference type="AlphaFoldDB" id="A0A067M5C4"/>